<dbReference type="EMBL" id="JAKCXM010005797">
    <property type="protein sequence ID" value="KAJ0388909.1"/>
    <property type="molecule type" value="Genomic_DNA"/>
</dbReference>
<dbReference type="Proteomes" id="UP001209570">
    <property type="component" value="Unassembled WGS sequence"/>
</dbReference>
<gene>
    <name evidence="1" type="ORF">P43SY_012106</name>
</gene>
<reference evidence="1" key="1">
    <citation type="submission" date="2021-12" db="EMBL/GenBank/DDBJ databases">
        <title>Prjna785345.</title>
        <authorList>
            <person name="Rujirawat T."/>
            <person name="Krajaejun T."/>
        </authorList>
    </citation>
    <scope>NUCLEOTIDE SEQUENCE</scope>
    <source>
        <strain evidence="1">Pi057C3</strain>
    </source>
</reference>
<dbReference type="AlphaFoldDB" id="A0AAD5LNY8"/>
<dbReference type="InterPro" id="IPR011009">
    <property type="entry name" value="Kinase-like_dom_sf"/>
</dbReference>
<evidence type="ECO:0000313" key="1">
    <source>
        <dbReference type="EMBL" id="KAJ0388909.1"/>
    </source>
</evidence>
<organism evidence="1 2">
    <name type="scientific">Pythium insidiosum</name>
    <name type="common">Pythiosis disease agent</name>
    <dbReference type="NCBI Taxonomy" id="114742"/>
    <lineage>
        <taxon>Eukaryota</taxon>
        <taxon>Sar</taxon>
        <taxon>Stramenopiles</taxon>
        <taxon>Oomycota</taxon>
        <taxon>Peronosporomycetes</taxon>
        <taxon>Pythiales</taxon>
        <taxon>Pythiaceae</taxon>
        <taxon>Pythium</taxon>
    </lineage>
</organism>
<dbReference type="Gene3D" id="1.10.510.10">
    <property type="entry name" value="Transferase(Phosphotransferase) domain 1"/>
    <property type="match status" value="1"/>
</dbReference>
<sequence>MLSELDTHEMPYSHVVGADGKVNEVKVIQEVSMGRVQVAFSRSADAEMVALARSCMSMVPSERPSAAEVLSQVHRVWRRLQSVE</sequence>
<evidence type="ECO:0000313" key="2">
    <source>
        <dbReference type="Proteomes" id="UP001209570"/>
    </source>
</evidence>
<proteinExistence type="predicted"/>
<protein>
    <recommendedName>
        <fullName evidence="3">TKL protein kinase</fullName>
    </recommendedName>
</protein>
<accession>A0AAD5LNY8</accession>
<comment type="caution">
    <text evidence="1">The sequence shown here is derived from an EMBL/GenBank/DDBJ whole genome shotgun (WGS) entry which is preliminary data.</text>
</comment>
<evidence type="ECO:0008006" key="3">
    <source>
        <dbReference type="Google" id="ProtNLM"/>
    </source>
</evidence>
<keyword evidence="2" id="KW-1185">Reference proteome</keyword>
<dbReference type="SUPFAM" id="SSF56112">
    <property type="entry name" value="Protein kinase-like (PK-like)"/>
    <property type="match status" value="1"/>
</dbReference>
<name>A0AAD5LNY8_PYTIN</name>